<proteinExistence type="predicted"/>
<protein>
    <submittedName>
        <fullName evidence="2">Glyoxalase family protein</fullName>
    </submittedName>
</protein>
<sequence>GHAVPSPLRQRPRQGRLRLDRVLHGARLRVRPEVHRRQLRLPGRQRAGLRDAARRGALRRLHDEADRRRPHVDRGADLRVGRGPRRRRRARRRGPRGRRLAREGRDGLRLHVRPLLPGPRRPPLGGHVDERRGRRAGPRRHGAGPGRL</sequence>
<feature type="compositionally biased region" description="Basic and acidic residues" evidence="1">
    <location>
        <begin position="100"/>
        <end position="109"/>
    </location>
</feature>
<feature type="compositionally biased region" description="Basic and acidic residues" evidence="1">
    <location>
        <begin position="48"/>
        <end position="80"/>
    </location>
</feature>
<evidence type="ECO:0000256" key="1">
    <source>
        <dbReference type="SAM" id="MobiDB-lite"/>
    </source>
</evidence>
<name>A0A6J4U1F8_9ACTN</name>
<feature type="non-terminal residue" evidence="2">
    <location>
        <position position="148"/>
    </location>
</feature>
<feature type="non-terminal residue" evidence="2">
    <location>
        <position position="1"/>
    </location>
</feature>
<dbReference type="EMBL" id="CADCVS010000551">
    <property type="protein sequence ID" value="CAA9535886.1"/>
    <property type="molecule type" value="Genomic_DNA"/>
</dbReference>
<accession>A0A6J4U1F8</accession>
<gene>
    <name evidence="2" type="ORF">AVDCRST_MAG30-4222</name>
</gene>
<dbReference type="AlphaFoldDB" id="A0A6J4U1F8"/>
<feature type="compositionally biased region" description="Basic residues" evidence="1">
    <location>
        <begin position="82"/>
        <end position="99"/>
    </location>
</feature>
<feature type="compositionally biased region" description="Basic residues" evidence="1">
    <location>
        <begin position="133"/>
        <end position="142"/>
    </location>
</feature>
<feature type="region of interest" description="Disordered" evidence="1">
    <location>
        <begin position="39"/>
        <end position="148"/>
    </location>
</feature>
<evidence type="ECO:0000313" key="2">
    <source>
        <dbReference type="EMBL" id="CAA9535886.1"/>
    </source>
</evidence>
<organism evidence="2">
    <name type="scientific">uncultured Solirubrobacteraceae bacterium</name>
    <dbReference type="NCBI Taxonomy" id="1162706"/>
    <lineage>
        <taxon>Bacteria</taxon>
        <taxon>Bacillati</taxon>
        <taxon>Actinomycetota</taxon>
        <taxon>Thermoleophilia</taxon>
        <taxon>Solirubrobacterales</taxon>
        <taxon>Solirubrobacteraceae</taxon>
        <taxon>environmental samples</taxon>
    </lineage>
</organism>
<reference evidence="2" key="1">
    <citation type="submission" date="2020-02" db="EMBL/GenBank/DDBJ databases">
        <authorList>
            <person name="Meier V. D."/>
        </authorList>
    </citation>
    <scope>NUCLEOTIDE SEQUENCE</scope>
    <source>
        <strain evidence="2">AVDCRST_MAG30</strain>
    </source>
</reference>